<comment type="caution">
    <text evidence="1">The sequence shown here is derived from an EMBL/GenBank/DDBJ whole genome shotgun (WGS) entry which is preliminary data.</text>
</comment>
<dbReference type="Proteomes" id="UP001062846">
    <property type="component" value="Chromosome 5"/>
</dbReference>
<keyword evidence="2" id="KW-1185">Reference proteome</keyword>
<sequence length="548" mass="63709">MRKPLKVFAMKPIIGAEIKMPQARKVVELWGIGPEKPAFARFRPRDSSNWEFDEEEEEKRANKKKVNKLVEKKMKELEATDVSEDHKRLSLPRGKLNDKEFLSGEKKAFRQNGKPVAEMAARLIAKNGKEQEIDIRQWNMAKGIYNVVKGWIDVVCAHGLCAKRMVQLWSFRVEGNLWSDRSRSKKPQVLDQREREREREMAYIPTGLISNILSWLPVKPLLRFRCVSKPWRDLIDDRHFIRSHINRSFESKNNLSVILWYDDIYSLPFDSLNDAVTELDWPFKYSVDKTYFLGCCDGLVCLGIGDENAVIWNPATRKYRKLPVAPIEYPQGYVGEPEILFAIGYDSVTDDYKVLKITSCDFSKYDSEVRVYSMKLDSWRRVEDIPRQHYIRRGYGRMNVFVCGSLHWMLSQKHSIVAFDMATEEHRLLPGPECKNAWIPGELGGCLCIFDNDVGFCVEAWVMKDYGVKESWTRMFSIPHDSPLSFEMAVPLTYSKDGGKVLLLQDCEMFVWYDIEHQVREDIGTLGLLWEYFEASMCVESLVPVKVM</sequence>
<accession>A0ACC0NTV9</accession>
<name>A0ACC0NTV9_RHOML</name>
<gene>
    <name evidence="1" type="ORF">RHMOL_Rhmol05G0242600</name>
</gene>
<reference evidence="1" key="1">
    <citation type="submission" date="2022-02" db="EMBL/GenBank/DDBJ databases">
        <title>Plant Genome Project.</title>
        <authorList>
            <person name="Zhang R.-G."/>
        </authorList>
    </citation>
    <scope>NUCLEOTIDE SEQUENCE</scope>
    <source>
        <strain evidence="1">AT1</strain>
    </source>
</reference>
<proteinExistence type="predicted"/>
<evidence type="ECO:0000313" key="2">
    <source>
        <dbReference type="Proteomes" id="UP001062846"/>
    </source>
</evidence>
<protein>
    <submittedName>
        <fullName evidence="1">Uncharacterized protein</fullName>
    </submittedName>
</protein>
<dbReference type="EMBL" id="CM046392">
    <property type="protein sequence ID" value="KAI8556309.1"/>
    <property type="molecule type" value="Genomic_DNA"/>
</dbReference>
<evidence type="ECO:0000313" key="1">
    <source>
        <dbReference type="EMBL" id="KAI8556309.1"/>
    </source>
</evidence>
<organism evidence="1 2">
    <name type="scientific">Rhododendron molle</name>
    <name type="common">Chinese azalea</name>
    <name type="synonym">Azalea mollis</name>
    <dbReference type="NCBI Taxonomy" id="49168"/>
    <lineage>
        <taxon>Eukaryota</taxon>
        <taxon>Viridiplantae</taxon>
        <taxon>Streptophyta</taxon>
        <taxon>Embryophyta</taxon>
        <taxon>Tracheophyta</taxon>
        <taxon>Spermatophyta</taxon>
        <taxon>Magnoliopsida</taxon>
        <taxon>eudicotyledons</taxon>
        <taxon>Gunneridae</taxon>
        <taxon>Pentapetalae</taxon>
        <taxon>asterids</taxon>
        <taxon>Ericales</taxon>
        <taxon>Ericaceae</taxon>
        <taxon>Ericoideae</taxon>
        <taxon>Rhodoreae</taxon>
        <taxon>Rhododendron</taxon>
    </lineage>
</organism>